<accession>A0A2T3AP08</accession>
<dbReference type="GO" id="GO:0008270">
    <property type="term" value="F:zinc ion binding"/>
    <property type="evidence" value="ECO:0007669"/>
    <property type="project" value="InterPro"/>
</dbReference>
<dbReference type="InterPro" id="IPR001138">
    <property type="entry name" value="Zn2Cys6_DnaBD"/>
</dbReference>
<dbReference type="InterPro" id="IPR053181">
    <property type="entry name" value="EcdB-like_regulator"/>
</dbReference>
<feature type="compositionally biased region" description="Pro residues" evidence="2">
    <location>
        <begin position="32"/>
        <end position="44"/>
    </location>
</feature>
<proteinExistence type="predicted"/>
<dbReference type="Pfam" id="PF00172">
    <property type="entry name" value="Zn_clus"/>
    <property type="match status" value="1"/>
</dbReference>
<feature type="compositionally biased region" description="Polar residues" evidence="2">
    <location>
        <begin position="122"/>
        <end position="150"/>
    </location>
</feature>
<dbReference type="AlphaFoldDB" id="A0A2T3AP08"/>
<dbReference type="CDD" id="cd12148">
    <property type="entry name" value="fungal_TF_MHR"/>
    <property type="match status" value="1"/>
</dbReference>
<protein>
    <recommendedName>
        <fullName evidence="4">Zn(2)-C6 fungal-type domain-containing protein</fullName>
    </recommendedName>
</protein>
<dbReference type="InParanoid" id="A0A2T3AP08"/>
<evidence type="ECO:0000256" key="2">
    <source>
        <dbReference type="SAM" id="MobiDB-lite"/>
    </source>
</evidence>
<dbReference type="PROSITE" id="PS50048">
    <property type="entry name" value="ZN2_CY6_FUNGAL_2"/>
    <property type="match status" value="1"/>
</dbReference>
<feature type="region of interest" description="Disordered" evidence="2">
    <location>
        <begin position="1"/>
        <end position="52"/>
    </location>
</feature>
<dbReference type="CDD" id="cd00067">
    <property type="entry name" value="GAL4"/>
    <property type="match status" value="1"/>
</dbReference>
<dbReference type="SUPFAM" id="SSF57701">
    <property type="entry name" value="Zn2/Cys6 DNA-binding domain"/>
    <property type="match status" value="1"/>
</dbReference>
<evidence type="ECO:0000259" key="4">
    <source>
        <dbReference type="PROSITE" id="PS50048"/>
    </source>
</evidence>
<keyword evidence="1" id="KW-0539">Nucleus</keyword>
<keyword evidence="6" id="KW-1185">Reference proteome</keyword>
<feature type="region of interest" description="Disordered" evidence="2">
    <location>
        <begin position="122"/>
        <end position="152"/>
    </location>
</feature>
<feature type="transmembrane region" description="Helical" evidence="3">
    <location>
        <begin position="344"/>
        <end position="361"/>
    </location>
</feature>
<dbReference type="GeneID" id="36572159"/>
<dbReference type="RefSeq" id="XP_024716393.1">
    <property type="nucleotide sequence ID" value="XM_024864078.1"/>
</dbReference>
<keyword evidence="3" id="KW-0812">Transmembrane</keyword>
<feature type="domain" description="Zn(2)-C6 fungal-type" evidence="4">
    <location>
        <begin position="61"/>
        <end position="91"/>
    </location>
</feature>
<evidence type="ECO:0000256" key="1">
    <source>
        <dbReference type="ARBA" id="ARBA00023242"/>
    </source>
</evidence>
<name>A0A2T3AP08_AMORE</name>
<reference evidence="5 6" key="1">
    <citation type="journal article" date="2018" name="New Phytol.">
        <title>Comparative genomics and transcriptomics depict ericoid mycorrhizal fungi as versatile saprotrophs and plant mutualists.</title>
        <authorList>
            <person name="Martino E."/>
            <person name="Morin E."/>
            <person name="Grelet G.A."/>
            <person name="Kuo A."/>
            <person name="Kohler A."/>
            <person name="Daghino S."/>
            <person name="Barry K.W."/>
            <person name="Cichocki N."/>
            <person name="Clum A."/>
            <person name="Dockter R.B."/>
            <person name="Hainaut M."/>
            <person name="Kuo R.C."/>
            <person name="LaButti K."/>
            <person name="Lindahl B.D."/>
            <person name="Lindquist E.A."/>
            <person name="Lipzen A."/>
            <person name="Khouja H.R."/>
            <person name="Magnuson J."/>
            <person name="Murat C."/>
            <person name="Ohm R.A."/>
            <person name="Singer S.W."/>
            <person name="Spatafora J.W."/>
            <person name="Wang M."/>
            <person name="Veneault-Fourrey C."/>
            <person name="Henrissat B."/>
            <person name="Grigoriev I.V."/>
            <person name="Martin F.M."/>
            <person name="Perotto S."/>
        </authorList>
    </citation>
    <scope>NUCLEOTIDE SEQUENCE [LARGE SCALE GENOMIC DNA]</scope>
    <source>
        <strain evidence="5 6">ATCC 22711</strain>
    </source>
</reference>
<dbReference type="Gene3D" id="4.10.240.10">
    <property type="entry name" value="Zn(2)-C6 fungal-type DNA-binding domain"/>
    <property type="match status" value="1"/>
</dbReference>
<dbReference type="SMART" id="SM00066">
    <property type="entry name" value="GAL4"/>
    <property type="match status" value="1"/>
</dbReference>
<dbReference type="InterPro" id="IPR036864">
    <property type="entry name" value="Zn2-C6_fun-type_DNA-bd_sf"/>
</dbReference>
<dbReference type="PANTHER" id="PTHR47785:SF4">
    <property type="entry name" value="ZN(II)2CYS6 TRANSCRIPTION FACTOR (EUROFUNG)"/>
    <property type="match status" value="1"/>
</dbReference>
<evidence type="ECO:0000313" key="5">
    <source>
        <dbReference type="EMBL" id="PSS06663.1"/>
    </source>
</evidence>
<dbReference type="GO" id="GO:0000981">
    <property type="term" value="F:DNA-binding transcription factor activity, RNA polymerase II-specific"/>
    <property type="evidence" value="ECO:0007669"/>
    <property type="project" value="InterPro"/>
</dbReference>
<dbReference type="PANTHER" id="PTHR47785">
    <property type="entry name" value="ZN(II)2CYS6 TRANSCRIPTION FACTOR (EUROFUNG)-RELATED-RELATED"/>
    <property type="match status" value="1"/>
</dbReference>
<dbReference type="STRING" id="857342.A0A2T3AP08"/>
<sequence length="573" mass="64408">MLSYDGPPRKRRKSTTSVLSIDHPPSSSPSDQCPPAPCPSPKKPLPLLRGVRRDPHRASTACETCRLKKVKCNEGQPACSFCQRHGFRCDYRQSSGPTRDPSVSFLLQRIAQLEEKLDVLSTLPSSSSDGRQANANQLGNNGDPTPSAVSPSMVLPISSLLTPASQDDTVSVLDSPTLPHYTPASYPLRSIPATFDNRSHVPDESKKRSRYIPDTLIAKEERRPPFPDMLAQYKLPELKNIMPLVMLFFERVCPLYPIICDQVMFDIASSAAKGGLPDDIETCLTLLVIALAQSYDERASIERGLPHFQKAVQLLSKLTVEFTLEFAQAQVLAAIFMLKKGRILAFWSYLYAGCATLYMMIQRDKSLKVNRSEEESKTILRLYWICLNLERDLTLEINTLPKSQLPQLEHSLPLPLGCDEPNTAHLPKHTRTIYTFFLAEMSLKAILARIMGTPSLEFCLHETPGNGFEVSLVIQELKNQLGLWIETLPTFLEWSPEPGRGSASQVGTRLKLTYWFTLFSLFRPLVLHILDDTKRQFPLPVWTLFQDGLLAGFSMIRVFLSEEHEVDVIMGHR</sequence>
<organism evidence="5 6">
    <name type="scientific">Amorphotheca resinae ATCC 22711</name>
    <dbReference type="NCBI Taxonomy" id="857342"/>
    <lineage>
        <taxon>Eukaryota</taxon>
        <taxon>Fungi</taxon>
        <taxon>Dikarya</taxon>
        <taxon>Ascomycota</taxon>
        <taxon>Pezizomycotina</taxon>
        <taxon>Leotiomycetes</taxon>
        <taxon>Helotiales</taxon>
        <taxon>Amorphothecaceae</taxon>
        <taxon>Amorphotheca</taxon>
    </lineage>
</organism>
<keyword evidence="3" id="KW-0472">Membrane</keyword>
<gene>
    <name evidence="5" type="ORF">M430DRAFT_194533</name>
</gene>
<dbReference type="EMBL" id="KZ679020">
    <property type="protein sequence ID" value="PSS06663.1"/>
    <property type="molecule type" value="Genomic_DNA"/>
</dbReference>
<evidence type="ECO:0000256" key="3">
    <source>
        <dbReference type="SAM" id="Phobius"/>
    </source>
</evidence>
<keyword evidence="3" id="KW-1133">Transmembrane helix</keyword>
<evidence type="ECO:0000313" key="6">
    <source>
        <dbReference type="Proteomes" id="UP000241818"/>
    </source>
</evidence>
<dbReference type="PROSITE" id="PS00463">
    <property type="entry name" value="ZN2_CY6_FUNGAL_1"/>
    <property type="match status" value="1"/>
</dbReference>
<dbReference type="Proteomes" id="UP000241818">
    <property type="component" value="Unassembled WGS sequence"/>
</dbReference>
<dbReference type="OrthoDB" id="3532498at2759"/>